<reference evidence="2 3" key="1">
    <citation type="journal article" date="2009" name="PLoS ONE">
        <title>Non mycobacterial virulence genes in the genome of the emerging pathogen Mycobacterium abscessus.</title>
        <authorList>
            <person name="Ripoll F."/>
            <person name="Pasek S."/>
            <person name="Schenowitz C."/>
            <person name="Dossat C."/>
            <person name="Barbe V."/>
            <person name="Rottman M."/>
            <person name="Macheras E."/>
            <person name="Heym B."/>
            <person name="Herrmann J.L."/>
            <person name="Daffe M."/>
            <person name="Brosch R."/>
            <person name="Risler J.L."/>
            <person name="Gaillard J.L."/>
        </authorList>
    </citation>
    <scope>NUCLEOTIDE SEQUENCE [LARGE SCALE GENOMIC DNA]</scope>
    <source>
        <strain evidence="3">ATCC 19977 / DSM 44196 / CCUG 20993 / CIP 104536 / JCM 13569 / NCTC 13031 / TMC 1543 / L948</strain>
    </source>
</reference>
<keyword evidence="3" id="KW-1185">Reference proteome</keyword>
<feature type="compositionally biased region" description="Pro residues" evidence="1">
    <location>
        <begin position="130"/>
        <end position="142"/>
    </location>
</feature>
<evidence type="ECO:0000256" key="1">
    <source>
        <dbReference type="SAM" id="MobiDB-lite"/>
    </source>
</evidence>
<evidence type="ECO:0000313" key="3">
    <source>
        <dbReference type="Proteomes" id="UP000007137"/>
    </source>
</evidence>
<dbReference type="EMBL" id="CU458896">
    <property type="protein sequence ID" value="CAM60329.1"/>
    <property type="molecule type" value="Genomic_DNA"/>
</dbReference>
<proteinExistence type="predicted"/>
<sequence length="184" mass="20336">MEEAGRMTDARFPDRWLTDRRLQRLSDGHFRAFITSLTWSVSNRTDGVIEPEDLALIPNFAAGAVKAFIAAGLWSPKGKSWHITEFTVTQTTKEQLNAIEQQRANEREKKARQRAAKLDAATSTNADVPVPVPAPVPTPVPGDVPGDNPGKDRPGKDRPGHSPNVLPFPDDWHGTGDNPYTEYK</sequence>
<gene>
    <name evidence="2" type="ordered locus">MAB_0229</name>
</gene>
<accession>B1MFC9</accession>
<dbReference type="KEGG" id="mab:MAB_0229"/>
<feature type="compositionally biased region" description="Basic and acidic residues" evidence="1">
    <location>
        <begin position="149"/>
        <end position="160"/>
    </location>
</feature>
<name>B1MFC9_MYCA9</name>
<protein>
    <submittedName>
        <fullName evidence="2">Uncharacterized protein</fullName>
    </submittedName>
</protein>
<evidence type="ECO:0000313" key="2">
    <source>
        <dbReference type="EMBL" id="CAM60329.1"/>
    </source>
</evidence>
<dbReference type="AlphaFoldDB" id="B1MFC9"/>
<organism evidence="2 3">
    <name type="scientific">Mycobacteroides abscessus (strain ATCC 19977 / DSM 44196 / CCUG 20993 / CIP 104536 / JCM 13569 / NCTC 13031 / TMC 1543 / L948)</name>
    <name type="common">Mycobacterium abscessus</name>
    <dbReference type="NCBI Taxonomy" id="561007"/>
    <lineage>
        <taxon>Bacteria</taxon>
        <taxon>Bacillati</taxon>
        <taxon>Actinomycetota</taxon>
        <taxon>Actinomycetes</taxon>
        <taxon>Mycobacteriales</taxon>
        <taxon>Mycobacteriaceae</taxon>
        <taxon>Mycobacteroides</taxon>
        <taxon>Mycobacteroides abscessus</taxon>
    </lineage>
</organism>
<dbReference type="Proteomes" id="UP000007137">
    <property type="component" value="Chromosome"/>
</dbReference>
<feature type="region of interest" description="Disordered" evidence="1">
    <location>
        <begin position="104"/>
        <end position="184"/>
    </location>
</feature>